<feature type="signal peptide" evidence="9">
    <location>
        <begin position="1"/>
        <end position="15"/>
    </location>
</feature>
<evidence type="ECO:0000256" key="6">
    <source>
        <dbReference type="ARBA" id="ARBA00023180"/>
    </source>
</evidence>
<evidence type="ECO:0000256" key="7">
    <source>
        <dbReference type="PIRNR" id="PIRNR000862"/>
    </source>
</evidence>
<dbReference type="SUPFAM" id="SSF53474">
    <property type="entry name" value="alpha/beta-Hydrolases"/>
    <property type="match status" value="1"/>
</dbReference>
<evidence type="ECO:0000256" key="5">
    <source>
        <dbReference type="ARBA" id="ARBA00023098"/>
    </source>
</evidence>
<evidence type="ECO:0000256" key="2">
    <source>
        <dbReference type="ARBA" id="ARBA00022729"/>
    </source>
</evidence>
<keyword evidence="4 7" id="KW-0442">Lipid degradation</keyword>
<sequence>MYALVFLCLYGIASARQVYFHGRPNPHVGKELPEVSMNVSQMIAYNGYPVENHDVTTDDGYILSIQHIPYGRHDKCKDVPSKPIVFLQHGLLCSSSNWVANLPNESFAFILADQCFDVWLGNMRGNTYGKRHVKYSVHSDEFWDFSFDEMAKYDLPAMINYVTKVTGQPTLYYAGHSQGTMIGFIEYGRNPELIKKVKAFYALAPVSTVTYMKGALKYLSYFTPELEEFFKIFGNRDFLPSNEILRILSKLLCGHEVVRDVCSDILFLIAGLDTKQLNETRLPIYISHTPAGTSVKNLIHFAQLHRSGKFQMYDYGSEEKNQKHYGQGTPPEYDVSSVAVPTALYWGGNDDLADPKDVKSLMKKLPHQMYNKFIPEWNHLDFIWALDSAPLVYDDVIRHIRSKDMEDMS</sequence>
<dbReference type="RefSeq" id="XP_031565882.1">
    <property type="nucleotide sequence ID" value="XM_031710022.1"/>
</dbReference>
<keyword evidence="11" id="KW-1185">Reference proteome</keyword>
<keyword evidence="5" id="KW-0443">Lipid metabolism</keyword>
<dbReference type="InParanoid" id="A0A6P8IGI2"/>
<dbReference type="Pfam" id="PF04083">
    <property type="entry name" value="Abhydro_lipase"/>
    <property type="match status" value="1"/>
</dbReference>
<evidence type="ECO:0000256" key="3">
    <source>
        <dbReference type="ARBA" id="ARBA00022801"/>
    </source>
</evidence>
<dbReference type="FunCoup" id="A0A6P8IGI2">
    <property type="interactions" value="1405"/>
</dbReference>
<comment type="similarity">
    <text evidence="1 7">Belongs to the AB hydrolase superfamily. Lipase family.</text>
</comment>
<dbReference type="KEGG" id="aten:116301023"/>
<evidence type="ECO:0000313" key="12">
    <source>
        <dbReference type="RefSeq" id="XP_031565882.1"/>
    </source>
</evidence>
<accession>A0A6P8IGI2</accession>
<evidence type="ECO:0000256" key="1">
    <source>
        <dbReference type="ARBA" id="ARBA00010701"/>
    </source>
</evidence>
<gene>
    <name evidence="12" type="primary">LOC116301023</name>
</gene>
<keyword evidence="2 9" id="KW-0732">Signal</keyword>
<dbReference type="Gene3D" id="3.40.50.1820">
    <property type="entry name" value="alpha/beta hydrolase"/>
    <property type="match status" value="1"/>
</dbReference>
<dbReference type="InterPro" id="IPR006693">
    <property type="entry name" value="AB_hydrolase_lipase"/>
</dbReference>
<keyword evidence="3 7" id="KW-0378">Hydrolase</keyword>
<dbReference type="Proteomes" id="UP000515163">
    <property type="component" value="Unplaced"/>
</dbReference>
<evidence type="ECO:0000256" key="4">
    <source>
        <dbReference type="ARBA" id="ARBA00022963"/>
    </source>
</evidence>
<dbReference type="OrthoDB" id="9974421at2759"/>
<name>A0A6P8IGI2_ACTTE</name>
<dbReference type="PIRSF" id="PIRSF000862">
    <property type="entry name" value="Steryl_ester_lip"/>
    <property type="match status" value="1"/>
</dbReference>
<feature type="unsure residue" description="D or N" evidence="12">
    <location>
        <position position="334"/>
    </location>
</feature>
<evidence type="ECO:0000259" key="10">
    <source>
        <dbReference type="Pfam" id="PF04083"/>
    </source>
</evidence>
<proteinExistence type="inferred from homology"/>
<protein>
    <recommendedName>
        <fullName evidence="7">Lipase</fullName>
    </recommendedName>
</protein>
<evidence type="ECO:0000256" key="9">
    <source>
        <dbReference type="SAM" id="SignalP"/>
    </source>
</evidence>
<dbReference type="FunFam" id="3.40.50.1820:FF:000021">
    <property type="entry name" value="Lipase"/>
    <property type="match status" value="1"/>
</dbReference>
<dbReference type="InterPro" id="IPR025483">
    <property type="entry name" value="Lipase_euk"/>
</dbReference>
<feature type="chain" id="PRO_5027940356" description="Lipase" evidence="9">
    <location>
        <begin position="16"/>
        <end position="409"/>
    </location>
</feature>
<dbReference type="GO" id="GO:0016788">
    <property type="term" value="F:hydrolase activity, acting on ester bonds"/>
    <property type="evidence" value="ECO:0007669"/>
    <property type="project" value="InterPro"/>
</dbReference>
<feature type="domain" description="Partial AB-hydrolase lipase" evidence="10">
    <location>
        <begin position="39"/>
        <end position="102"/>
    </location>
</feature>
<evidence type="ECO:0000256" key="8">
    <source>
        <dbReference type="PIRSR" id="PIRSR000862-1"/>
    </source>
</evidence>
<dbReference type="PANTHER" id="PTHR11005">
    <property type="entry name" value="LYSOSOMAL ACID LIPASE-RELATED"/>
    <property type="match status" value="1"/>
</dbReference>
<feature type="active site" description="Nucleophile" evidence="8">
    <location>
        <position position="177"/>
    </location>
</feature>
<dbReference type="GO" id="GO:0016042">
    <property type="term" value="P:lipid catabolic process"/>
    <property type="evidence" value="ECO:0007669"/>
    <property type="project" value="UniProtKB-KW"/>
</dbReference>
<reference evidence="12" key="1">
    <citation type="submission" date="2025-08" db="UniProtKB">
        <authorList>
            <consortium name="RefSeq"/>
        </authorList>
    </citation>
    <scope>IDENTIFICATION</scope>
</reference>
<feature type="active site" description="Charge relay system" evidence="8">
    <location>
        <position position="379"/>
    </location>
</feature>
<evidence type="ECO:0000313" key="11">
    <source>
        <dbReference type="Proteomes" id="UP000515163"/>
    </source>
</evidence>
<feature type="active site" description="Charge relay system" evidence="8">
    <location>
        <position position="350"/>
    </location>
</feature>
<keyword evidence="6" id="KW-0325">Glycoprotein</keyword>
<dbReference type="AlphaFoldDB" id="A0A6P8IGI2"/>
<dbReference type="InterPro" id="IPR029058">
    <property type="entry name" value="AB_hydrolase_fold"/>
</dbReference>
<organism evidence="11 12">
    <name type="scientific">Actinia tenebrosa</name>
    <name type="common">Australian red waratah sea anemone</name>
    <dbReference type="NCBI Taxonomy" id="6105"/>
    <lineage>
        <taxon>Eukaryota</taxon>
        <taxon>Metazoa</taxon>
        <taxon>Cnidaria</taxon>
        <taxon>Anthozoa</taxon>
        <taxon>Hexacorallia</taxon>
        <taxon>Actiniaria</taxon>
        <taxon>Actiniidae</taxon>
        <taxon>Actinia</taxon>
    </lineage>
</organism>